<dbReference type="InterPro" id="IPR007078">
    <property type="entry name" value="Haem_export_protD_CcmD"/>
</dbReference>
<keyword evidence="9 12" id="KW-0201">Cytochrome c-type biogenesis</keyword>
<comment type="subcellular location">
    <subcellularLocation>
        <location evidence="2 12">Cell inner membrane</location>
        <topology evidence="2 12">Single-pass membrane protein</topology>
    </subcellularLocation>
</comment>
<dbReference type="GO" id="GO:1903607">
    <property type="term" value="P:cytochrome c biosynthetic process"/>
    <property type="evidence" value="ECO:0007669"/>
    <property type="project" value="TreeGrafter"/>
</dbReference>
<evidence type="ECO:0000256" key="10">
    <source>
        <dbReference type="ARBA" id="ARBA00022989"/>
    </source>
</evidence>
<dbReference type="GO" id="GO:0005886">
    <property type="term" value="C:plasma membrane"/>
    <property type="evidence" value="ECO:0007669"/>
    <property type="project" value="UniProtKB-SubCell"/>
</dbReference>
<protein>
    <recommendedName>
        <fullName evidence="4 12">Heme exporter protein D</fullName>
    </recommendedName>
</protein>
<comment type="function">
    <text evidence="1 12">Required for the export of heme to the periplasm for the biogenesis of c-type cytochromes.</text>
</comment>
<keyword evidence="11 12" id="KW-0472">Membrane</keyword>
<sequence>MAFDSFSAFIAMGGHGPYVWICYAVFTLFMVGLGLWSRRQQKAVLRSHKQRLSREQNGAANQGAAPASFTRIHPS</sequence>
<keyword evidence="15" id="KW-1185">Reference proteome</keyword>
<keyword evidence="8 12" id="KW-0812">Transmembrane</keyword>
<dbReference type="GO" id="GO:0017004">
    <property type="term" value="P:cytochrome complex assembly"/>
    <property type="evidence" value="ECO:0007669"/>
    <property type="project" value="UniProtKB-KW"/>
</dbReference>
<evidence type="ECO:0000313" key="15">
    <source>
        <dbReference type="Proteomes" id="UP000198519"/>
    </source>
</evidence>
<dbReference type="STRING" id="488535.SAMN04487963_1557"/>
<accession>A0A1I4NR16</accession>
<evidence type="ECO:0000256" key="13">
    <source>
        <dbReference type="SAM" id="MobiDB-lite"/>
    </source>
</evidence>
<dbReference type="Pfam" id="PF04995">
    <property type="entry name" value="CcmD"/>
    <property type="match status" value="1"/>
</dbReference>
<evidence type="ECO:0000256" key="1">
    <source>
        <dbReference type="ARBA" id="ARBA00002442"/>
    </source>
</evidence>
<dbReference type="InterPro" id="IPR052075">
    <property type="entry name" value="Heme_exporter_D"/>
</dbReference>
<feature type="compositionally biased region" description="Low complexity" evidence="13">
    <location>
        <begin position="56"/>
        <end position="65"/>
    </location>
</feature>
<evidence type="ECO:0000256" key="7">
    <source>
        <dbReference type="ARBA" id="ARBA00022519"/>
    </source>
</evidence>
<reference evidence="15" key="1">
    <citation type="submission" date="2016-10" db="EMBL/GenBank/DDBJ databases">
        <authorList>
            <person name="Varghese N."/>
            <person name="Submissions S."/>
        </authorList>
    </citation>
    <scope>NUCLEOTIDE SEQUENCE [LARGE SCALE GENOMIC DNA]</scope>
    <source>
        <strain evidence="15">CGMCC 1.7061</strain>
    </source>
</reference>
<evidence type="ECO:0000256" key="5">
    <source>
        <dbReference type="ARBA" id="ARBA00022448"/>
    </source>
</evidence>
<dbReference type="OrthoDB" id="9815607at2"/>
<proteinExistence type="inferred from homology"/>
<evidence type="ECO:0000256" key="2">
    <source>
        <dbReference type="ARBA" id="ARBA00004377"/>
    </source>
</evidence>
<dbReference type="GO" id="GO:0015886">
    <property type="term" value="P:heme transport"/>
    <property type="evidence" value="ECO:0007669"/>
    <property type="project" value="InterPro"/>
</dbReference>
<evidence type="ECO:0000313" key="14">
    <source>
        <dbReference type="EMBL" id="SFM17805.1"/>
    </source>
</evidence>
<evidence type="ECO:0000256" key="8">
    <source>
        <dbReference type="ARBA" id="ARBA00022692"/>
    </source>
</evidence>
<dbReference type="PANTHER" id="PTHR37531">
    <property type="entry name" value="HEME EXPORTER PROTEIN D"/>
    <property type="match status" value="1"/>
</dbReference>
<keyword evidence="6 12" id="KW-1003">Cell membrane</keyword>
<dbReference type="NCBIfam" id="TIGR03141">
    <property type="entry name" value="cytochro_ccmD"/>
    <property type="match status" value="1"/>
</dbReference>
<evidence type="ECO:0000256" key="12">
    <source>
        <dbReference type="RuleBase" id="RU363101"/>
    </source>
</evidence>
<name>A0A1I4NR16_9GAMM</name>
<evidence type="ECO:0000256" key="4">
    <source>
        <dbReference type="ARBA" id="ARBA00016461"/>
    </source>
</evidence>
<dbReference type="EMBL" id="FOUE01000002">
    <property type="protein sequence ID" value="SFM17805.1"/>
    <property type="molecule type" value="Genomic_DNA"/>
</dbReference>
<dbReference type="Proteomes" id="UP000198519">
    <property type="component" value="Unassembled WGS sequence"/>
</dbReference>
<dbReference type="AlphaFoldDB" id="A0A1I4NR16"/>
<evidence type="ECO:0000256" key="11">
    <source>
        <dbReference type="ARBA" id="ARBA00023136"/>
    </source>
</evidence>
<evidence type="ECO:0000256" key="9">
    <source>
        <dbReference type="ARBA" id="ARBA00022748"/>
    </source>
</evidence>
<keyword evidence="7 12" id="KW-0997">Cell inner membrane</keyword>
<comment type="similarity">
    <text evidence="3 12">Belongs to the CcmD/CycX/HelD family.</text>
</comment>
<evidence type="ECO:0000256" key="3">
    <source>
        <dbReference type="ARBA" id="ARBA00008741"/>
    </source>
</evidence>
<feature type="transmembrane region" description="Helical" evidence="12">
    <location>
        <begin position="18"/>
        <end position="36"/>
    </location>
</feature>
<keyword evidence="5 12" id="KW-0813">Transport</keyword>
<organism evidence="14 15">
    <name type="scientific">Marinobacter zhejiangensis</name>
    <dbReference type="NCBI Taxonomy" id="488535"/>
    <lineage>
        <taxon>Bacteria</taxon>
        <taxon>Pseudomonadati</taxon>
        <taxon>Pseudomonadota</taxon>
        <taxon>Gammaproteobacteria</taxon>
        <taxon>Pseudomonadales</taxon>
        <taxon>Marinobacteraceae</taxon>
        <taxon>Marinobacter</taxon>
    </lineage>
</organism>
<keyword evidence="10 12" id="KW-1133">Transmembrane helix</keyword>
<dbReference type="PANTHER" id="PTHR37531:SF1">
    <property type="entry name" value="HEME EXPORTER PROTEIN D"/>
    <property type="match status" value="1"/>
</dbReference>
<evidence type="ECO:0000256" key="6">
    <source>
        <dbReference type="ARBA" id="ARBA00022475"/>
    </source>
</evidence>
<feature type="region of interest" description="Disordered" evidence="13">
    <location>
        <begin position="49"/>
        <end position="75"/>
    </location>
</feature>
<gene>
    <name evidence="14" type="ORF">SAMN04487963_1557</name>
</gene>